<gene>
    <name evidence="3" type="ORF">BKA19_3892</name>
</gene>
<dbReference type="Proteomes" id="UP000292507">
    <property type="component" value="Unassembled WGS sequence"/>
</dbReference>
<proteinExistence type="predicted"/>
<dbReference type="NCBIfam" id="NF037970">
    <property type="entry name" value="vanZ_1"/>
    <property type="match status" value="1"/>
</dbReference>
<sequence length="140" mass="14850">MSRRLSVAGLVVYLAVLAAVTLGASPGALFVRGADVARRFDGLGWVSSGDVERAANVLLFAPFGLLLCFALPRVSRLLVWLLCVAVSMSVESAQVFLPGRESTPVDVVTNATGAALGVLAHVVWTWWSRRGRNSEVAEPS</sequence>
<accession>A0A4V2G2R4</accession>
<dbReference type="AlphaFoldDB" id="A0A4V2G2R4"/>
<name>A0A4V2G2R4_9ACTN</name>
<keyword evidence="1" id="KW-0812">Transmembrane</keyword>
<organism evidence="3 4">
    <name type="scientific">Blastococcus saxobsidens</name>
    <dbReference type="NCBI Taxonomy" id="138336"/>
    <lineage>
        <taxon>Bacteria</taxon>
        <taxon>Bacillati</taxon>
        <taxon>Actinomycetota</taxon>
        <taxon>Actinomycetes</taxon>
        <taxon>Geodermatophilales</taxon>
        <taxon>Geodermatophilaceae</taxon>
        <taxon>Blastococcus</taxon>
    </lineage>
</organism>
<evidence type="ECO:0000256" key="1">
    <source>
        <dbReference type="SAM" id="Phobius"/>
    </source>
</evidence>
<reference evidence="3 4" key="1">
    <citation type="submission" date="2019-02" db="EMBL/GenBank/DDBJ databases">
        <title>Sequencing the genomes of 1000 actinobacteria strains.</title>
        <authorList>
            <person name="Klenk H.-P."/>
        </authorList>
    </citation>
    <scope>NUCLEOTIDE SEQUENCE [LARGE SCALE GENOMIC DNA]</scope>
    <source>
        <strain evidence="3 4">DSM 44509</strain>
    </source>
</reference>
<dbReference type="EMBL" id="SHKV01000001">
    <property type="protein sequence ID" value="RZU34136.1"/>
    <property type="molecule type" value="Genomic_DNA"/>
</dbReference>
<dbReference type="PANTHER" id="PTHR28008">
    <property type="entry name" value="DOMAIN PROTEIN, PUTATIVE (AFU_ORTHOLOGUE AFUA_3G10980)-RELATED"/>
    <property type="match status" value="1"/>
</dbReference>
<keyword evidence="1" id="KW-1133">Transmembrane helix</keyword>
<feature type="domain" description="VanZ-like" evidence="2">
    <location>
        <begin position="11"/>
        <end position="122"/>
    </location>
</feature>
<feature type="transmembrane region" description="Helical" evidence="1">
    <location>
        <begin position="54"/>
        <end position="71"/>
    </location>
</feature>
<dbReference type="RefSeq" id="WP_158657486.1">
    <property type="nucleotide sequence ID" value="NZ_POQT01000003.1"/>
</dbReference>
<comment type="caution">
    <text evidence="3">The sequence shown here is derived from an EMBL/GenBank/DDBJ whole genome shotgun (WGS) entry which is preliminary data.</text>
</comment>
<dbReference type="PANTHER" id="PTHR28008:SF1">
    <property type="entry name" value="DOMAIN PROTEIN, PUTATIVE (AFU_ORTHOLOGUE AFUA_3G10980)-RELATED"/>
    <property type="match status" value="1"/>
</dbReference>
<dbReference type="InterPro" id="IPR006976">
    <property type="entry name" value="VanZ-like"/>
</dbReference>
<evidence type="ECO:0000259" key="2">
    <source>
        <dbReference type="Pfam" id="PF04892"/>
    </source>
</evidence>
<keyword evidence="1" id="KW-0472">Membrane</keyword>
<protein>
    <submittedName>
        <fullName evidence="3">VanZ like protein</fullName>
    </submittedName>
</protein>
<feature type="transmembrane region" description="Helical" evidence="1">
    <location>
        <begin position="109"/>
        <end position="127"/>
    </location>
</feature>
<dbReference type="Pfam" id="PF04892">
    <property type="entry name" value="VanZ"/>
    <property type="match status" value="1"/>
</dbReference>
<feature type="transmembrane region" description="Helical" evidence="1">
    <location>
        <begin position="78"/>
        <end position="97"/>
    </location>
</feature>
<evidence type="ECO:0000313" key="4">
    <source>
        <dbReference type="Proteomes" id="UP000292507"/>
    </source>
</evidence>
<evidence type="ECO:0000313" key="3">
    <source>
        <dbReference type="EMBL" id="RZU34136.1"/>
    </source>
</evidence>
<keyword evidence="4" id="KW-1185">Reference proteome</keyword>